<evidence type="ECO:0000313" key="1">
    <source>
        <dbReference type="EMBL" id="VDN22063.1"/>
    </source>
</evidence>
<protein>
    <submittedName>
        <fullName evidence="1">Uncharacterized protein</fullName>
    </submittedName>
</protein>
<name>A0A3P7MEX2_DIBLA</name>
<dbReference type="AlphaFoldDB" id="A0A3P7MEX2"/>
<sequence length="66" mass="7170">MVGRHSKSRAAEKVEEGLDECGFELSTSVGRNCEWGNENGDPNTDGILNDVVVPMFVKGIASAQWM</sequence>
<organism evidence="1 2">
    <name type="scientific">Dibothriocephalus latus</name>
    <name type="common">Fish tapeworm</name>
    <name type="synonym">Diphyllobothrium latum</name>
    <dbReference type="NCBI Taxonomy" id="60516"/>
    <lineage>
        <taxon>Eukaryota</taxon>
        <taxon>Metazoa</taxon>
        <taxon>Spiralia</taxon>
        <taxon>Lophotrochozoa</taxon>
        <taxon>Platyhelminthes</taxon>
        <taxon>Cestoda</taxon>
        <taxon>Eucestoda</taxon>
        <taxon>Diphyllobothriidea</taxon>
        <taxon>Diphyllobothriidae</taxon>
        <taxon>Dibothriocephalus</taxon>
    </lineage>
</organism>
<dbReference type="EMBL" id="UYRU01072281">
    <property type="protein sequence ID" value="VDN22063.1"/>
    <property type="molecule type" value="Genomic_DNA"/>
</dbReference>
<dbReference type="Proteomes" id="UP000281553">
    <property type="component" value="Unassembled WGS sequence"/>
</dbReference>
<gene>
    <name evidence="1" type="ORF">DILT_LOCUS13966</name>
</gene>
<accession>A0A3P7MEX2</accession>
<reference evidence="1 2" key="1">
    <citation type="submission" date="2018-11" db="EMBL/GenBank/DDBJ databases">
        <authorList>
            <consortium name="Pathogen Informatics"/>
        </authorList>
    </citation>
    <scope>NUCLEOTIDE SEQUENCE [LARGE SCALE GENOMIC DNA]</scope>
</reference>
<keyword evidence="2" id="KW-1185">Reference proteome</keyword>
<evidence type="ECO:0000313" key="2">
    <source>
        <dbReference type="Proteomes" id="UP000281553"/>
    </source>
</evidence>
<proteinExistence type="predicted"/>